<dbReference type="EMBL" id="JABFUD020000018">
    <property type="protein sequence ID" value="KAI5065821.1"/>
    <property type="molecule type" value="Genomic_DNA"/>
</dbReference>
<sequence>MTLKIEDSLELHQYQPLISGMERFCQEPPSYFLFVLDPPTFGEYGSMDVFIGGIVSKVLDEGHGVSEHEVEEDHEARDIYVMVVASLNELRHMEG</sequence>
<proteinExistence type="predicted"/>
<evidence type="ECO:0000313" key="1">
    <source>
        <dbReference type="EMBL" id="KAI5065821.1"/>
    </source>
</evidence>
<dbReference type="Proteomes" id="UP000886520">
    <property type="component" value="Chromosome 18"/>
</dbReference>
<gene>
    <name evidence="1" type="ORF">GOP47_0018445</name>
</gene>
<reference evidence="1" key="1">
    <citation type="submission" date="2021-01" db="EMBL/GenBank/DDBJ databases">
        <title>Adiantum capillus-veneris genome.</title>
        <authorList>
            <person name="Fang Y."/>
            <person name="Liao Q."/>
        </authorList>
    </citation>
    <scope>NUCLEOTIDE SEQUENCE</scope>
    <source>
        <strain evidence="1">H3</strain>
        <tissue evidence="1">Leaf</tissue>
    </source>
</reference>
<evidence type="ECO:0000313" key="2">
    <source>
        <dbReference type="Proteomes" id="UP000886520"/>
    </source>
</evidence>
<name>A0A9D4UEP2_ADICA</name>
<dbReference type="AlphaFoldDB" id="A0A9D4UEP2"/>
<accession>A0A9D4UEP2</accession>
<protein>
    <submittedName>
        <fullName evidence="1">Uncharacterized protein</fullName>
    </submittedName>
</protein>
<organism evidence="1 2">
    <name type="scientific">Adiantum capillus-veneris</name>
    <name type="common">Maidenhair fern</name>
    <dbReference type="NCBI Taxonomy" id="13818"/>
    <lineage>
        <taxon>Eukaryota</taxon>
        <taxon>Viridiplantae</taxon>
        <taxon>Streptophyta</taxon>
        <taxon>Embryophyta</taxon>
        <taxon>Tracheophyta</taxon>
        <taxon>Polypodiopsida</taxon>
        <taxon>Polypodiidae</taxon>
        <taxon>Polypodiales</taxon>
        <taxon>Pteridineae</taxon>
        <taxon>Pteridaceae</taxon>
        <taxon>Vittarioideae</taxon>
        <taxon>Adiantum</taxon>
    </lineage>
</organism>
<comment type="caution">
    <text evidence="1">The sequence shown here is derived from an EMBL/GenBank/DDBJ whole genome shotgun (WGS) entry which is preliminary data.</text>
</comment>
<keyword evidence="2" id="KW-1185">Reference proteome</keyword>